<gene>
    <name evidence="3" type="ORF">M9Y10_002322</name>
</gene>
<evidence type="ECO:0000313" key="3">
    <source>
        <dbReference type="EMBL" id="KAK8899999.1"/>
    </source>
</evidence>
<dbReference type="Gene3D" id="3.80.10.10">
    <property type="entry name" value="Ribonuclease Inhibitor"/>
    <property type="match status" value="8"/>
</dbReference>
<dbReference type="InterPro" id="IPR026906">
    <property type="entry name" value="LRR_5"/>
</dbReference>
<comment type="caution">
    <text evidence="3">The sequence shown here is derived from an EMBL/GenBank/DDBJ whole genome shotgun (WGS) entry which is preliminary data.</text>
</comment>
<dbReference type="PANTHER" id="PTHR45661">
    <property type="entry name" value="SURFACE ANTIGEN"/>
    <property type="match status" value="1"/>
</dbReference>
<dbReference type="EMBL" id="JAPFFF010000001">
    <property type="protein sequence ID" value="KAK8899999.1"/>
    <property type="molecule type" value="Genomic_DNA"/>
</dbReference>
<organism evidence="3 4">
    <name type="scientific">Tritrichomonas musculus</name>
    <dbReference type="NCBI Taxonomy" id="1915356"/>
    <lineage>
        <taxon>Eukaryota</taxon>
        <taxon>Metamonada</taxon>
        <taxon>Parabasalia</taxon>
        <taxon>Tritrichomonadida</taxon>
        <taxon>Tritrichomonadidae</taxon>
        <taxon>Tritrichomonas</taxon>
    </lineage>
</organism>
<keyword evidence="2" id="KW-0732">Signal</keyword>
<feature type="chain" id="PRO_5045987687" evidence="2">
    <location>
        <begin position="18"/>
        <end position="1383"/>
    </location>
</feature>
<proteinExistence type="predicted"/>
<evidence type="ECO:0000256" key="2">
    <source>
        <dbReference type="SAM" id="SignalP"/>
    </source>
</evidence>
<dbReference type="InterPro" id="IPR053139">
    <property type="entry name" value="Surface_bspA-like"/>
</dbReference>
<protein>
    <submittedName>
        <fullName evidence="3">Beta-1,3-glucan linked protein</fullName>
    </submittedName>
</protein>
<keyword evidence="1" id="KW-1133">Transmembrane helix</keyword>
<evidence type="ECO:0000256" key="1">
    <source>
        <dbReference type="SAM" id="Phobius"/>
    </source>
</evidence>
<dbReference type="SUPFAM" id="SSF52058">
    <property type="entry name" value="L domain-like"/>
    <property type="match status" value="3"/>
</dbReference>
<keyword evidence="1" id="KW-0812">Transmembrane</keyword>
<sequence length="1383" mass="151444">MLAQLLLLFATAKLALAENDHEYHSCYEETVKCPTTDGIKIDAKTIADDGWPHYCFCNSASNNYQVTFDLTTTFSIPSKFFVHSRISAITIPDTCTGIGAGAFYGTTIGTITFGANAAPSISTDAFGEVTFTGAVALPNTATIADSAFYNTVFQSRLTLPNDMTTITTYAFQHAEFKSDVIFPDSLKTISSNAFYDATFSQDVTLKSGVTQVNGFAFYYTTFQKALEFRNEATMISSNAFQNATFIGLLTLPAKYKMVSTNTFESATFQAALTIPSEVKNIASKAFMYAKINGDLTLPASLENIFGNAFQEAEIKGSVSFKNTKTIIASEAFKQAVFSKTLVLPTGILTVESSSFISAVFEHSITFPSGLTEIAASAFKDAKFTDAIQLPDSLQNVRTSAFNGCEFSSDTSLTFGRYMSRIEDTAFQNSNLQSIAFHSDAKLKTIGNKAFEGLFQLKVVKEQNKLYSETIDESAFEGDENIDFSSITSENIYEKAFRNCFNLVADKILILSDGNIKNFAFQNCQKLNSALTFQEKKETTKEPKSTIGEYAFQGTGISKLNLPHIAKISENAFENCLLLEGPSEDKYEELNVDTISSYAFNGDVLLHFTKITSKSIGTSSFQYCRNLGANIFLHGEKANVADYSFYSCDKLGTLTIDQSHLNDYQLVGDKDKISIPTYAFAKSGLSGKLLIPNSVDHINDYAFSNCKNIGEIEIKRQHNIPLTIGKYAFCSSNIGDELLIPRFVTQIQDYAFAKTSINKLTVEGTSFNTPKTGTRDSIEPSKTEIQTCAFADCSNLETVIFGNESIEIHDDSFRGCHLKSMTLGNINKIPNDAFIGMTEMVGNFDIPDSVTSIGDRAFSECYNIKSVTISNNSELTKIGKSAFYKCRGIQSIVIPSKVVTIDSYSFYQCTNLKTITILSHANDDTDEEGNKNNGNILINDYAFYGCEKLTGTLTLPEGLSSIGIGAFQGCRDLGGSLTFPNSLTKINERAFMGCEKLTGNLRFGVHVTTIGKYAFRDCIGLNGNLNITDSYDGQKSSQISIHDGAFYGCKNLKGDINLPLRCQLNENGVDSKNVFKGCSGFDGQLIIPDVITTIPDGTFCDCSSINGQLKNNLKLIGNEAFRNCVKLTGSVDLSNYDYPKYIGSYAFANCTGLNGNLIFSDLSEVKLIQIGEYAFYNCVGLTGQLNCTNLNYVDKYAFAGCTGLTGPLNFGVNLHKVGAHAFDGCTGFSGTLSFISILNNELSIEESAFKDCTGFKDGRLLFSFDRSNIKAEERTTYYLKIEQNAFENTKFKDIRYLGRTQPDCDCDIGLPSRKGIHTSSNYEDNSFCGNPLHKSKLSGGAIAGIVIACIVVVAIIVALAVFFILKNKKNKDQSENEVEMNQDP</sequence>
<dbReference type="InterPro" id="IPR032675">
    <property type="entry name" value="LRR_dom_sf"/>
</dbReference>
<dbReference type="Proteomes" id="UP001470230">
    <property type="component" value="Unassembled WGS sequence"/>
</dbReference>
<keyword evidence="4" id="KW-1185">Reference proteome</keyword>
<feature type="transmembrane region" description="Helical" evidence="1">
    <location>
        <begin position="1340"/>
        <end position="1364"/>
    </location>
</feature>
<dbReference type="PANTHER" id="PTHR45661:SF3">
    <property type="entry name" value="IG-LIKE DOMAIN-CONTAINING PROTEIN"/>
    <property type="match status" value="1"/>
</dbReference>
<dbReference type="Pfam" id="PF13306">
    <property type="entry name" value="LRR_5"/>
    <property type="match status" value="7"/>
</dbReference>
<keyword evidence="1" id="KW-0472">Membrane</keyword>
<evidence type="ECO:0000313" key="4">
    <source>
        <dbReference type="Proteomes" id="UP001470230"/>
    </source>
</evidence>
<feature type="signal peptide" evidence="2">
    <location>
        <begin position="1"/>
        <end position="17"/>
    </location>
</feature>
<name>A0ABR2L9H5_9EUKA</name>
<accession>A0ABR2L9H5</accession>
<reference evidence="3 4" key="1">
    <citation type="submission" date="2024-04" db="EMBL/GenBank/DDBJ databases">
        <title>Tritrichomonas musculus Genome.</title>
        <authorList>
            <person name="Alves-Ferreira E."/>
            <person name="Grigg M."/>
            <person name="Lorenzi H."/>
            <person name="Galac M."/>
        </authorList>
    </citation>
    <scope>NUCLEOTIDE SEQUENCE [LARGE SCALE GENOMIC DNA]</scope>
    <source>
        <strain evidence="3 4">EAF2021</strain>
    </source>
</reference>